<comment type="caution">
    <text evidence="2">The sequence shown here is derived from an EMBL/GenBank/DDBJ whole genome shotgun (WGS) entry which is preliminary data.</text>
</comment>
<proteinExistence type="predicted"/>
<sequence>MDRIRWVRTRDERRGDLPRRDVVPQAGCGSRDVLFISVDQNDASIPSPGRVVVLASCSNSLGRLVFDRSRIHTQPTHAYIPTSYEAISSTTKMKGVPPNFQVSQHVQIPPPSPPAVQRSSNRGVARRPEDEVCTSMSSKYWRRGPLSRLTLERETGVRLSQRLGCTPSQIAFFLHICVLTTPTSCRMPTTPPAYLKSRLRVGGLVPCRKLDEIRGSLVSNGL</sequence>
<evidence type="ECO:0000256" key="1">
    <source>
        <dbReference type="SAM" id="MobiDB-lite"/>
    </source>
</evidence>
<organism evidence="2 3">
    <name type="scientific">Armillaria novae-zelandiae</name>
    <dbReference type="NCBI Taxonomy" id="153914"/>
    <lineage>
        <taxon>Eukaryota</taxon>
        <taxon>Fungi</taxon>
        <taxon>Dikarya</taxon>
        <taxon>Basidiomycota</taxon>
        <taxon>Agaricomycotina</taxon>
        <taxon>Agaricomycetes</taxon>
        <taxon>Agaricomycetidae</taxon>
        <taxon>Agaricales</taxon>
        <taxon>Marasmiineae</taxon>
        <taxon>Physalacriaceae</taxon>
        <taxon>Armillaria</taxon>
    </lineage>
</organism>
<protein>
    <submittedName>
        <fullName evidence="2">Uncharacterized protein</fullName>
    </submittedName>
</protein>
<evidence type="ECO:0000313" key="2">
    <source>
        <dbReference type="EMBL" id="KAK0475479.1"/>
    </source>
</evidence>
<dbReference type="Proteomes" id="UP001175227">
    <property type="component" value="Unassembled WGS sequence"/>
</dbReference>
<dbReference type="AlphaFoldDB" id="A0AA39P0X7"/>
<name>A0AA39P0X7_9AGAR</name>
<reference evidence="2" key="1">
    <citation type="submission" date="2023-06" db="EMBL/GenBank/DDBJ databases">
        <authorList>
            <consortium name="Lawrence Berkeley National Laboratory"/>
            <person name="Ahrendt S."/>
            <person name="Sahu N."/>
            <person name="Indic B."/>
            <person name="Wong-Bajracharya J."/>
            <person name="Merenyi Z."/>
            <person name="Ke H.-M."/>
            <person name="Monk M."/>
            <person name="Kocsube S."/>
            <person name="Drula E."/>
            <person name="Lipzen A."/>
            <person name="Balint B."/>
            <person name="Henrissat B."/>
            <person name="Andreopoulos B."/>
            <person name="Martin F.M."/>
            <person name="Harder C.B."/>
            <person name="Rigling D."/>
            <person name="Ford K.L."/>
            <person name="Foster G.D."/>
            <person name="Pangilinan J."/>
            <person name="Papanicolaou A."/>
            <person name="Barry K."/>
            <person name="LaButti K."/>
            <person name="Viragh M."/>
            <person name="Koriabine M."/>
            <person name="Yan M."/>
            <person name="Riley R."/>
            <person name="Champramary S."/>
            <person name="Plett K.L."/>
            <person name="Tsai I.J."/>
            <person name="Slot J."/>
            <person name="Sipos G."/>
            <person name="Plett J."/>
            <person name="Nagy L.G."/>
            <person name="Grigoriev I.V."/>
        </authorList>
    </citation>
    <scope>NUCLEOTIDE SEQUENCE</scope>
    <source>
        <strain evidence="2">ICMP 16352</strain>
    </source>
</reference>
<evidence type="ECO:0000313" key="3">
    <source>
        <dbReference type="Proteomes" id="UP001175227"/>
    </source>
</evidence>
<gene>
    <name evidence="2" type="ORF">IW261DRAFT_482165</name>
</gene>
<feature type="region of interest" description="Disordered" evidence="1">
    <location>
        <begin position="106"/>
        <end position="128"/>
    </location>
</feature>
<dbReference type="EMBL" id="JAUEPR010000023">
    <property type="protein sequence ID" value="KAK0475479.1"/>
    <property type="molecule type" value="Genomic_DNA"/>
</dbReference>
<accession>A0AA39P0X7</accession>
<keyword evidence="3" id="KW-1185">Reference proteome</keyword>